<dbReference type="SMART" id="SM00506">
    <property type="entry name" value="A1pp"/>
    <property type="match status" value="1"/>
</dbReference>
<dbReference type="RefSeq" id="WP_345646638.1">
    <property type="nucleotide sequence ID" value="NZ_BAABLY010000041.1"/>
</dbReference>
<feature type="domain" description="Macro" evidence="2">
    <location>
        <begin position="1"/>
        <end position="152"/>
    </location>
</feature>
<dbReference type="Gene3D" id="3.40.220.10">
    <property type="entry name" value="Leucine Aminopeptidase, subunit E, domain 1"/>
    <property type="match status" value="1"/>
</dbReference>
<dbReference type="PROSITE" id="PS51154">
    <property type="entry name" value="MACRO"/>
    <property type="match status" value="1"/>
</dbReference>
<evidence type="ECO:0000313" key="3">
    <source>
        <dbReference type="EMBL" id="MEQ3540056.1"/>
    </source>
</evidence>
<dbReference type="Proteomes" id="UP001464923">
    <property type="component" value="Unassembled WGS sequence"/>
</dbReference>
<comment type="catalytic activity">
    <reaction evidence="1">
        <text>an N-(ADP-alpha-D-ribosyl)-thymidine in DNA + H2O = a thymidine in DNA + ADP-D-ribose</text>
        <dbReference type="Rhea" id="RHEA:71655"/>
        <dbReference type="Rhea" id="RHEA-COMP:13556"/>
        <dbReference type="Rhea" id="RHEA-COMP:18051"/>
        <dbReference type="ChEBI" id="CHEBI:15377"/>
        <dbReference type="ChEBI" id="CHEBI:57967"/>
        <dbReference type="ChEBI" id="CHEBI:137386"/>
        <dbReference type="ChEBI" id="CHEBI:191199"/>
    </reaction>
    <physiologicalReaction direction="left-to-right" evidence="1">
        <dbReference type="Rhea" id="RHEA:71656"/>
    </physiologicalReaction>
</comment>
<dbReference type="EMBL" id="JBEDNP010000008">
    <property type="protein sequence ID" value="MEQ3540056.1"/>
    <property type="molecule type" value="Genomic_DNA"/>
</dbReference>
<dbReference type="Pfam" id="PF01661">
    <property type="entry name" value="Macro"/>
    <property type="match status" value="1"/>
</dbReference>
<sequence>MIEFGHGNLLQDDVEALVNTVNTVGVMGKGVALQFKQAFPANYKAYRAACHRGEVRLGRMFVWDSGQLGPRRYIVNFPTKGHWRSASQLSDVRDGLNDLVRVLGDLEIASIALPALGCGNGGLRWDDVRPLIEDTLGPLDMEVIVHPPADAPPARQMVIATRRPALTFGRAALVAVVAEYARAAMRERFDLVRPGASLLEIQKVMYLLQTAGQPLRLDYRKGRYGPYAENLNPVMQTLEGHYLRGYGDRSRAVLALDPIEVVDGAEDEARNWLREHRPDVNESVDEVLALVRGWESAYGMELLATVLFAAHHDDAVRTDPARATTYVHAWNKRKAATFPDQHVTAAWCHLSATGWLDRHDV</sequence>
<accession>A0ABV1JVT7</accession>
<dbReference type="PANTHER" id="PTHR12521:SF0">
    <property type="entry name" value="ADP-RIBOSE GLYCOHYDROLASE OARD1"/>
    <property type="match status" value="1"/>
</dbReference>
<gene>
    <name evidence="3" type="ORF">WHI96_14600</name>
</gene>
<keyword evidence="4" id="KW-1185">Reference proteome</keyword>
<organism evidence="3 4">
    <name type="scientific">Pseudonocardia tropica</name>
    <dbReference type="NCBI Taxonomy" id="681289"/>
    <lineage>
        <taxon>Bacteria</taxon>
        <taxon>Bacillati</taxon>
        <taxon>Actinomycetota</taxon>
        <taxon>Actinomycetes</taxon>
        <taxon>Pseudonocardiales</taxon>
        <taxon>Pseudonocardiaceae</taxon>
        <taxon>Pseudonocardia</taxon>
    </lineage>
</organism>
<evidence type="ECO:0000256" key="1">
    <source>
        <dbReference type="ARBA" id="ARBA00035885"/>
    </source>
</evidence>
<reference evidence="3 4" key="1">
    <citation type="submission" date="2024-03" db="EMBL/GenBank/DDBJ databases">
        <title>Draft genome sequence of Pseudonocardia tropica JCM 19149.</title>
        <authorList>
            <person name="Butdee W."/>
            <person name="Duangmal K."/>
        </authorList>
    </citation>
    <scope>NUCLEOTIDE SEQUENCE [LARGE SCALE GENOMIC DNA]</scope>
    <source>
        <strain evidence="3 4">JCM 19149</strain>
    </source>
</reference>
<dbReference type="InterPro" id="IPR043472">
    <property type="entry name" value="Macro_dom-like"/>
</dbReference>
<comment type="caution">
    <text evidence="3">The sequence shown here is derived from an EMBL/GenBank/DDBJ whole genome shotgun (WGS) entry which is preliminary data.</text>
</comment>
<dbReference type="PANTHER" id="PTHR12521">
    <property type="entry name" value="PROTEIN C6ORF130"/>
    <property type="match status" value="1"/>
</dbReference>
<evidence type="ECO:0000259" key="2">
    <source>
        <dbReference type="PROSITE" id="PS51154"/>
    </source>
</evidence>
<dbReference type="SUPFAM" id="SSF52949">
    <property type="entry name" value="Macro domain-like"/>
    <property type="match status" value="1"/>
</dbReference>
<dbReference type="InterPro" id="IPR002589">
    <property type="entry name" value="Macro_dom"/>
</dbReference>
<dbReference type="CDD" id="cd02901">
    <property type="entry name" value="Macro_Poa1p-like"/>
    <property type="match status" value="1"/>
</dbReference>
<protein>
    <submittedName>
        <fullName evidence="3">Macro domain-containing protein</fullName>
    </submittedName>
</protein>
<name>A0ABV1JVT7_9PSEU</name>
<dbReference type="InterPro" id="IPR050892">
    <property type="entry name" value="ADP-ribose_metab_enzymes"/>
</dbReference>
<evidence type="ECO:0000313" key="4">
    <source>
        <dbReference type="Proteomes" id="UP001464923"/>
    </source>
</evidence>
<proteinExistence type="predicted"/>